<protein>
    <recommendedName>
        <fullName evidence="4">Small CPxCG-related zinc finger protein</fullName>
    </recommendedName>
</protein>
<feature type="compositionally biased region" description="Low complexity" evidence="1">
    <location>
        <begin position="47"/>
        <end position="57"/>
    </location>
</feature>
<dbReference type="EMBL" id="JBHSXH010000009">
    <property type="protein sequence ID" value="MFC6824376.1"/>
    <property type="molecule type" value="Genomic_DNA"/>
</dbReference>
<evidence type="ECO:0000256" key="1">
    <source>
        <dbReference type="SAM" id="MobiDB-lite"/>
    </source>
</evidence>
<evidence type="ECO:0008006" key="4">
    <source>
        <dbReference type="Google" id="ProtNLM"/>
    </source>
</evidence>
<keyword evidence="3" id="KW-1185">Reference proteome</keyword>
<gene>
    <name evidence="2" type="ORF">ACFQEV_05115</name>
</gene>
<sequence length="103" mass="11438">MSSRTSPRQRPSHRRPRVRIDPRPSIDTGPATAANARARTRHRPRTVRPVPDVAPRPAAEEDRGEFLVWYCTDCEGVGSADAFPPSCPDCSAGRRSLSCWPED</sequence>
<evidence type="ECO:0000313" key="3">
    <source>
        <dbReference type="Proteomes" id="UP001596408"/>
    </source>
</evidence>
<dbReference type="Proteomes" id="UP001596408">
    <property type="component" value="Unassembled WGS sequence"/>
</dbReference>
<organism evidence="2 3">
    <name type="scientific">Halopelagius fulvigenes</name>
    <dbReference type="NCBI Taxonomy" id="1198324"/>
    <lineage>
        <taxon>Archaea</taxon>
        <taxon>Methanobacteriati</taxon>
        <taxon>Methanobacteriota</taxon>
        <taxon>Stenosarchaea group</taxon>
        <taxon>Halobacteria</taxon>
        <taxon>Halobacteriales</taxon>
        <taxon>Haloferacaceae</taxon>
    </lineage>
</organism>
<proteinExistence type="predicted"/>
<feature type="region of interest" description="Disordered" evidence="1">
    <location>
        <begin position="1"/>
        <end position="59"/>
    </location>
</feature>
<evidence type="ECO:0000313" key="2">
    <source>
        <dbReference type="EMBL" id="MFC6824376.1"/>
    </source>
</evidence>
<name>A0ABD5TX78_9EURY</name>
<comment type="caution">
    <text evidence="2">The sequence shown here is derived from an EMBL/GenBank/DDBJ whole genome shotgun (WGS) entry which is preliminary data.</text>
</comment>
<accession>A0ABD5TX78</accession>
<dbReference type="RefSeq" id="WP_379693206.1">
    <property type="nucleotide sequence ID" value="NZ_JBHSXH010000009.1"/>
</dbReference>
<dbReference type="AlphaFoldDB" id="A0ABD5TX78"/>
<reference evidence="2 3" key="1">
    <citation type="journal article" date="2019" name="Int. J. Syst. Evol. Microbiol.">
        <title>The Global Catalogue of Microorganisms (GCM) 10K type strain sequencing project: providing services to taxonomists for standard genome sequencing and annotation.</title>
        <authorList>
            <consortium name="The Broad Institute Genomics Platform"/>
            <consortium name="The Broad Institute Genome Sequencing Center for Infectious Disease"/>
            <person name="Wu L."/>
            <person name="Ma J."/>
        </authorList>
    </citation>
    <scope>NUCLEOTIDE SEQUENCE [LARGE SCALE GENOMIC DNA]</scope>
    <source>
        <strain evidence="2 3">YIM 94188</strain>
    </source>
</reference>